<comment type="caution">
    <text evidence="2">The sequence shown here is derived from an EMBL/GenBank/DDBJ whole genome shotgun (WGS) entry which is preliminary data.</text>
</comment>
<accession>A0A919Q952</accession>
<gene>
    <name evidence="2" type="ORF">Aph01nite_14530</name>
</gene>
<reference evidence="2" key="1">
    <citation type="submission" date="2021-01" db="EMBL/GenBank/DDBJ databases">
        <title>Whole genome shotgun sequence of Acrocarpospora phusangensis NBRC 108782.</title>
        <authorList>
            <person name="Komaki H."/>
            <person name="Tamura T."/>
        </authorList>
    </citation>
    <scope>NUCLEOTIDE SEQUENCE</scope>
    <source>
        <strain evidence="2">NBRC 108782</strain>
    </source>
</reference>
<dbReference type="PANTHER" id="PTHR13696:SF52">
    <property type="entry name" value="PARA FAMILY PROTEIN CT_582"/>
    <property type="match status" value="1"/>
</dbReference>
<keyword evidence="3" id="KW-1185">Reference proteome</keyword>
<dbReference type="EMBL" id="BOOA01000008">
    <property type="protein sequence ID" value="GIH23143.1"/>
    <property type="molecule type" value="Genomic_DNA"/>
</dbReference>
<dbReference type="Gene3D" id="3.40.50.300">
    <property type="entry name" value="P-loop containing nucleotide triphosphate hydrolases"/>
    <property type="match status" value="1"/>
</dbReference>
<organism evidence="2 3">
    <name type="scientific">Acrocarpospora phusangensis</name>
    <dbReference type="NCBI Taxonomy" id="1070424"/>
    <lineage>
        <taxon>Bacteria</taxon>
        <taxon>Bacillati</taxon>
        <taxon>Actinomycetota</taxon>
        <taxon>Actinomycetes</taxon>
        <taxon>Streptosporangiales</taxon>
        <taxon>Streptosporangiaceae</taxon>
        <taxon>Acrocarpospora</taxon>
    </lineage>
</organism>
<dbReference type="InterPro" id="IPR035897">
    <property type="entry name" value="Toll_tir_struct_dom_sf"/>
</dbReference>
<proteinExistence type="predicted"/>
<name>A0A919Q952_9ACTN</name>
<evidence type="ECO:0000259" key="1">
    <source>
        <dbReference type="Pfam" id="PF13676"/>
    </source>
</evidence>
<dbReference type="PANTHER" id="PTHR13696">
    <property type="entry name" value="P-LOOP CONTAINING NUCLEOSIDE TRIPHOSPHATE HYDROLASE"/>
    <property type="match status" value="1"/>
</dbReference>
<dbReference type="InterPro" id="IPR000157">
    <property type="entry name" value="TIR_dom"/>
</dbReference>
<dbReference type="InterPro" id="IPR027417">
    <property type="entry name" value="P-loop_NTPase"/>
</dbReference>
<dbReference type="InterPro" id="IPR050678">
    <property type="entry name" value="DNA_Partitioning_ATPase"/>
</dbReference>
<dbReference type="SUPFAM" id="SSF52540">
    <property type="entry name" value="P-loop containing nucleoside triphosphate hydrolases"/>
    <property type="match status" value="1"/>
</dbReference>
<dbReference type="Pfam" id="PF13676">
    <property type="entry name" value="TIR_2"/>
    <property type="match status" value="1"/>
</dbReference>
<protein>
    <recommendedName>
        <fullName evidence="1">TIR domain-containing protein</fullName>
    </recommendedName>
</protein>
<sequence>MALANCAWILASRGHRVLCVDFDTESPGLLHYFEPFLGQWSASASGVIELFTGYEHAAKDGRDLDALIARHADAASLVLPVSWGHFPEGGSLGLIPAGRQRREYSAQLSGFGWDKFFDGLKGTQFIKALRANFKRDYDYVLIDSKTGRGEISDVCAVDFPDTLVVCFTLNDQSIDGASELAREISDRYRHIEILPVPMRIEEGEKEKADNGRTYARNRFSRFPVGLPAEQTRRYWGSVEIPHRSFYAFEEILATFGDGPDVHSSLLAAYERLTGAITGGAVTALGVPWIAGRPMTAEEAEALRIRHRWVFNRKRINPGTTVYLSHVPEDRAWAEWIQFLLSRFGLYVIPRCSGVENDEEIERAVKDADHIVEVVSRSYLDAQGSRRVRGTAAAEDPVGAGRLLKRVLVGEIGQVAPMVAEDLVDLTGLTPEEAVHTLLGVFGRSATSTQIEEALRSGPRFPVPGPLS</sequence>
<evidence type="ECO:0000313" key="2">
    <source>
        <dbReference type="EMBL" id="GIH23143.1"/>
    </source>
</evidence>
<dbReference type="AlphaFoldDB" id="A0A919Q952"/>
<feature type="domain" description="TIR" evidence="1">
    <location>
        <begin position="321"/>
        <end position="426"/>
    </location>
</feature>
<dbReference type="GO" id="GO:0007165">
    <property type="term" value="P:signal transduction"/>
    <property type="evidence" value="ECO:0007669"/>
    <property type="project" value="InterPro"/>
</dbReference>
<evidence type="ECO:0000313" key="3">
    <source>
        <dbReference type="Proteomes" id="UP000640052"/>
    </source>
</evidence>
<dbReference type="NCBIfam" id="NF047398">
    <property type="entry name" value="AAA_KGGVGR"/>
    <property type="match status" value="1"/>
</dbReference>
<dbReference type="Proteomes" id="UP000640052">
    <property type="component" value="Unassembled WGS sequence"/>
</dbReference>
<dbReference type="SUPFAM" id="SSF52200">
    <property type="entry name" value="Toll/Interleukin receptor TIR domain"/>
    <property type="match status" value="1"/>
</dbReference>